<evidence type="ECO:0000256" key="3">
    <source>
        <dbReference type="ARBA" id="ARBA00004931"/>
    </source>
</evidence>
<comment type="pathway">
    <text evidence="3">Amino-acid biosynthesis; L-valine biosynthesis; L-valine from pyruvate: step 4/4.</text>
</comment>
<dbReference type="PANTHER" id="PTHR42743:SF11">
    <property type="entry name" value="AMINODEOXYCHORISMATE LYASE"/>
    <property type="match status" value="1"/>
</dbReference>
<dbReference type="AlphaFoldDB" id="A0A6B0Y443"/>
<evidence type="ECO:0000313" key="12">
    <source>
        <dbReference type="EMBL" id="MXY34470.1"/>
    </source>
</evidence>
<name>A0A6B0Y443_9RHOB</name>
<keyword evidence="12" id="KW-0808">Transferase</keyword>
<dbReference type="PANTHER" id="PTHR42743">
    <property type="entry name" value="AMINO-ACID AMINOTRANSFERASE"/>
    <property type="match status" value="1"/>
</dbReference>
<keyword evidence="12" id="KW-0032">Aminotransferase</keyword>
<evidence type="ECO:0000256" key="7">
    <source>
        <dbReference type="ARBA" id="ARBA00014472"/>
    </source>
</evidence>
<dbReference type="InterPro" id="IPR043132">
    <property type="entry name" value="BCAT-like_C"/>
</dbReference>
<dbReference type="EMBL" id="VXRY01000419">
    <property type="protein sequence ID" value="MXY34470.1"/>
    <property type="molecule type" value="Genomic_DNA"/>
</dbReference>
<comment type="catalytic activity">
    <reaction evidence="10">
        <text>L-isoleucine + 2-oxoglutarate = (S)-3-methyl-2-oxopentanoate + L-glutamate</text>
        <dbReference type="Rhea" id="RHEA:24801"/>
        <dbReference type="ChEBI" id="CHEBI:16810"/>
        <dbReference type="ChEBI" id="CHEBI:29985"/>
        <dbReference type="ChEBI" id="CHEBI:35146"/>
        <dbReference type="ChEBI" id="CHEBI:58045"/>
        <dbReference type="EC" id="2.6.1.42"/>
    </reaction>
</comment>
<accession>A0A6B0Y443</accession>
<dbReference type="GO" id="GO:0004084">
    <property type="term" value="F:branched-chain-amino-acid transaminase activity"/>
    <property type="evidence" value="ECO:0007669"/>
    <property type="project" value="UniProtKB-EC"/>
</dbReference>
<dbReference type="GO" id="GO:0009082">
    <property type="term" value="P:branched-chain amino acid biosynthetic process"/>
    <property type="evidence" value="ECO:0007669"/>
    <property type="project" value="UniProtKB-KW"/>
</dbReference>
<comment type="similarity">
    <text evidence="5">Belongs to the class-IV pyridoxal-phosphate-dependent aminotransferase family.</text>
</comment>
<keyword evidence="8" id="KW-0028">Amino-acid biosynthesis</keyword>
<evidence type="ECO:0000256" key="2">
    <source>
        <dbReference type="ARBA" id="ARBA00004824"/>
    </source>
</evidence>
<dbReference type="InterPro" id="IPR043131">
    <property type="entry name" value="BCAT-like_N"/>
</dbReference>
<evidence type="ECO:0000256" key="5">
    <source>
        <dbReference type="ARBA" id="ARBA00009320"/>
    </source>
</evidence>
<comment type="caution">
    <text evidence="12">The sequence shown here is derived from an EMBL/GenBank/DDBJ whole genome shotgun (WGS) entry which is preliminary data.</text>
</comment>
<protein>
    <recommendedName>
        <fullName evidence="7">Probable branched-chain-amino-acid aminotransferase</fullName>
        <ecNumber evidence="6">2.6.1.42</ecNumber>
    </recommendedName>
</protein>
<organism evidence="12">
    <name type="scientific">Boseongicola sp. SB0664_bin_43</name>
    <dbReference type="NCBI Taxonomy" id="2604844"/>
    <lineage>
        <taxon>Bacteria</taxon>
        <taxon>Pseudomonadati</taxon>
        <taxon>Pseudomonadota</taxon>
        <taxon>Alphaproteobacteria</taxon>
        <taxon>Rhodobacterales</taxon>
        <taxon>Paracoccaceae</taxon>
        <taxon>Boseongicola</taxon>
    </lineage>
</organism>
<evidence type="ECO:0000256" key="8">
    <source>
        <dbReference type="ARBA" id="ARBA00023304"/>
    </source>
</evidence>
<keyword evidence="8" id="KW-0100">Branched-chain amino acid biosynthesis</keyword>
<comment type="function">
    <text evidence="1">Acts on leucine, isoleucine and valine.</text>
</comment>
<evidence type="ECO:0000256" key="10">
    <source>
        <dbReference type="ARBA" id="ARBA00048798"/>
    </source>
</evidence>
<gene>
    <name evidence="12" type="ORF">F4Y60_10390</name>
</gene>
<dbReference type="InterPro" id="IPR036038">
    <property type="entry name" value="Aminotransferase-like"/>
</dbReference>
<dbReference type="EC" id="2.6.1.42" evidence="6"/>
<proteinExistence type="inferred from homology"/>
<comment type="catalytic activity">
    <reaction evidence="11">
        <text>L-leucine + 2-oxoglutarate = 4-methyl-2-oxopentanoate + L-glutamate</text>
        <dbReference type="Rhea" id="RHEA:18321"/>
        <dbReference type="ChEBI" id="CHEBI:16810"/>
        <dbReference type="ChEBI" id="CHEBI:17865"/>
        <dbReference type="ChEBI" id="CHEBI:29985"/>
        <dbReference type="ChEBI" id="CHEBI:57427"/>
        <dbReference type="EC" id="2.6.1.42"/>
    </reaction>
</comment>
<dbReference type="InterPro" id="IPR001544">
    <property type="entry name" value="Aminotrans_IV"/>
</dbReference>
<dbReference type="SUPFAM" id="SSF56752">
    <property type="entry name" value="D-aminoacid aminotransferase-like PLP-dependent enzymes"/>
    <property type="match status" value="1"/>
</dbReference>
<dbReference type="InterPro" id="IPR050571">
    <property type="entry name" value="Class-IV_PLP-Dep_Aminotrnsfr"/>
</dbReference>
<comment type="pathway">
    <text evidence="2">Amino-acid biosynthesis; L-isoleucine biosynthesis; L-isoleucine from 2-oxobutanoate: step 4/4.</text>
</comment>
<sequence>MTNSPAHAPLERTQEWATGAAYVIDRFVPLDKAAVPITDLGLVRADAVYDVVSVSRGQFFRLEDHQARFARSCSRMKLSSPFSPAEEAALLNALVARTGLKDAYVWWAITRGANLPHPSDRLHAERFQNRFYAFVIPYVFIKDDVDRQAGIHLHVSKDYIRIPANAVDPRAKNFCSLDLNMSLMEAGGAGAEWSVLTDGNDVLTEAPGSNIFVVRDDKIMTPELGCLEGITRLTALELCAEIGLDVEAGRVTVNDLVTADEAFLTSSAGGILPVSTVNQQPICQGSGPVSTRIHNLYWEKRWAGWHGTPVDYEAAN</sequence>
<dbReference type="Gene3D" id="3.20.10.10">
    <property type="entry name" value="D-amino Acid Aminotransferase, subunit A, domain 2"/>
    <property type="match status" value="1"/>
</dbReference>
<evidence type="ECO:0000256" key="6">
    <source>
        <dbReference type="ARBA" id="ARBA00013053"/>
    </source>
</evidence>
<reference evidence="12" key="1">
    <citation type="submission" date="2019-09" db="EMBL/GenBank/DDBJ databases">
        <title>Characterisation of the sponge microbiome using genome-centric metagenomics.</title>
        <authorList>
            <person name="Engelberts J.P."/>
            <person name="Robbins S.J."/>
            <person name="De Goeij J.M."/>
            <person name="Aranda M."/>
            <person name="Bell S.C."/>
            <person name="Webster N.S."/>
        </authorList>
    </citation>
    <scope>NUCLEOTIDE SEQUENCE</scope>
    <source>
        <strain evidence="12">SB0664_bin_43</strain>
    </source>
</reference>
<dbReference type="Gene3D" id="3.30.470.10">
    <property type="match status" value="1"/>
</dbReference>
<evidence type="ECO:0000256" key="4">
    <source>
        <dbReference type="ARBA" id="ARBA00005072"/>
    </source>
</evidence>
<dbReference type="Pfam" id="PF01063">
    <property type="entry name" value="Aminotran_4"/>
    <property type="match status" value="1"/>
</dbReference>
<comment type="pathway">
    <text evidence="4">Amino-acid biosynthesis; L-leucine biosynthesis; L-leucine from 3-methyl-2-oxobutanoate: step 4/4.</text>
</comment>
<evidence type="ECO:0000256" key="1">
    <source>
        <dbReference type="ARBA" id="ARBA00003109"/>
    </source>
</evidence>
<evidence type="ECO:0000256" key="9">
    <source>
        <dbReference type="ARBA" id="ARBA00048212"/>
    </source>
</evidence>
<evidence type="ECO:0000256" key="11">
    <source>
        <dbReference type="ARBA" id="ARBA00049229"/>
    </source>
</evidence>
<comment type="catalytic activity">
    <reaction evidence="9">
        <text>L-valine + 2-oxoglutarate = 3-methyl-2-oxobutanoate + L-glutamate</text>
        <dbReference type="Rhea" id="RHEA:24813"/>
        <dbReference type="ChEBI" id="CHEBI:11851"/>
        <dbReference type="ChEBI" id="CHEBI:16810"/>
        <dbReference type="ChEBI" id="CHEBI:29985"/>
        <dbReference type="ChEBI" id="CHEBI:57762"/>
        <dbReference type="EC" id="2.6.1.42"/>
    </reaction>
</comment>